<dbReference type="RefSeq" id="XP_043003832.1">
    <property type="nucleotide sequence ID" value="XM_043158484.1"/>
</dbReference>
<dbReference type="EMBL" id="CM032189">
    <property type="protein sequence ID" value="KAG7087361.1"/>
    <property type="molecule type" value="Genomic_DNA"/>
</dbReference>
<accession>A0A9P7UNX1</accession>
<dbReference type="PANTHER" id="PTHR13844">
    <property type="entry name" value="SWI/SNF-RELATED MATRIX-ASSOCIATED ACTIN-DEPENDENT REGULATOR OF CHROMATIN SUBFAMILY D"/>
    <property type="match status" value="1"/>
</dbReference>
<dbReference type="Gene3D" id="1.10.245.10">
    <property type="entry name" value="SWIB/MDM2 domain"/>
    <property type="match status" value="1"/>
</dbReference>
<evidence type="ECO:0000313" key="3">
    <source>
        <dbReference type="Proteomes" id="UP001049176"/>
    </source>
</evidence>
<dbReference type="InterPro" id="IPR036885">
    <property type="entry name" value="SWIB_MDM2_dom_sf"/>
</dbReference>
<sequence length="411" mass="47189">MDVKTAKRRKLTDKSLPNVILQNPEFAEDSKMYQSLLDMERKLDWTMTRKRVDIQDSLSRTPTTTRTLRIFLSHTVSCQPWQTDEHANLENGENIPAWQFKIEGRLLELPNQRAKDKTPPRKFSTFIKRMVVELDRDTKLYPESNIVEWPRATGSQNPLMDGFTVRRTGDTPTAVRVVIFLDHYPEQFKVAPELGNILAIKEESRLGVVQALWSYIKINGLQDKADRRMVHANAELRPIFGGHETVPFAKLPEFVTRYLMPPEPILLHYQLDPSMLPPERPSAWDVEIKMEDAAAKARLGVLIQPNKEATVQITKMDEEIALLAQSLHNSHLKRTFLESFANDPALFIQTWLESQSRDLETILGSGPTEGLTVRQEELRRSEFFKLPWVEEAVAVQEGLRLAAKANQQQTT</sequence>
<dbReference type="Pfam" id="PF02201">
    <property type="entry name" value="SWIB"/>
    <property type="match status" value="1"/>
</dbReference>
<feature type="domain" description="DM2" evidence="1">
    <location>
        <begin position="183"/>
        <end position="261"/>
    </location>
</feature>
<dbReference type="AlphaFoldDB" id="A0A9P7UNX1"/>
<keyword evidence="3" id="KW-1185">Reference proteome</keyword>
<evidence type="ECO:0000313" key="2">
    <source>
        <dbReference type="EMBL" id="KAG7087361.1"/>
    </source>
</evidence>
<organism evidence="2 3">
    <name type="scientific">Marasmius oreades</name>
    <name type="common">fairy-ring Marasmius</name>
    <dbReference type="NCBI Taxonomy" id="181124"/>
    <lineage>
        <taxon>Eukaryota</taxon>
        <taxon>Fungi</taxon>
        <taxon>Dikarya</taxon>
        <taxon>Basidiomycota</taxon>
        <taxon>Agaricomycotina</taxon>
        <taxon>Agaricomycetes</taxon>
        <taxon>Agaricomycetidae</taxon>
        <taxon>Agaricales</taxon>
        <taxon>Marasmiineae</taxon>
        <taxon>Marasmiaceae</taxon>
        <taxon>Marasmius</taxon>
    </lineage>
</organism>
<dbReference type="InterPro" id="IPR003121">
    <property type="entry name" value="SWIB_MDM2_domain"/>
</dbReference>
<gene>
    <name evidence="2" type="ORF">E1B28_013334</name>
</gene>
<evidence type="ECO:0000259" key="1">
    <source>
        <dbReference type="PROSITE" id="PS51925"/>
    </source>
</evidence>
<name>A0A9P7UNX1_9AGAR</name>
<protein>
    <recommendedName>
        <fullName evidence="1">DM2 domain-containing protein</fullName>
    </recommendedName>
</protein>
<dbReference type="CDD" id="cd10568">
    <property type="entry name" value="SWIB_like"/>
    <property type="match status" value="1"/>
</dbReference>
<dbReference type="SMART" id="SM00151">
    <property type="entry name" value="SWIB"/>
    <property type="match status" value="1"/>
</dbReference>
<proteinExistence type="predicted"/>
<dbReference type="PROSITE" id="PS51925">
    <property type="entry name" value="SWIB_MDM2"/>
    <property type="match status" value="1"/>
</dbReference>
<reference evidence="2" key="1">
    <citation type="journal article" date="2021" name="Genome Biol. Evol.">
        <title>The assembled and annotated genome of the fairy-ring fungus Marasmius oreades.</title>
        <authorList>
            <person name="Hiltunen M."/>
            <person name="Ament-Velasquez S.L."/>
            <person name="Johannesson H."/>
        </authorList>
    </citation>
    <scope>NUCLEOTIDE SEQUENCE</scope>
    <source>
        <strain evidence="2">03SP1</strain>
    </source>
</reference>
<dbReference type="InterPro" id="IPR019835">
    <property type="entry name" value="SWIB_domain"/>
</dbReference>
<dbReference type="Proteomes" id="UP001049176">
    <property type="component" value="Chromosome 9"/>
</dbReference>
<dbReference type="GeneID" id="66082409"/>
<dbReference type="OrthoDB" id="10263741at2759"/>
<dbReference type="SUPFAM" id="SSF47592">
    <property type="entry name" value="SWIB/MDM2 domain"/>
    <property type="match status" value="1"/>
</dbReference>
<dbReference type="KEGG" id="more:E1B28_013334"/>
<comment type="caution">
    <text evidence="2">The sequence shown here is derived from an EMBL/GenBank/DDBJ whole genome shotgun (WGS) entry which is preliminary data.</text>
</comment>